<reference evidence="2 3" key="1">
    <citation type="journal article" date="2014" name="PLoS Genet.">
        <title>Phylogenetically driven sequencing of extremely halophilic archaea reveals strategies for static and dynamic osmo-response.</title>
        <authorList>
            <person name="Becker E.A."/>
            <person name="Seitzer P.M."/>
            <person name="Tritt A."/>
            <person name="Larsen D."/>
            <person name="Krusor M."/>
            <person name="Yao A.I."/>
            <person name="Wu D."/>
            <person name="Madern D."/>
            <person name="Eisen J.A."/>
            <person name="Darling A.E."/>
            <person name="Facciotti M.T."/>
        </authorList>
    </citation>
    <scope>NUCLEOTIDE SEQUENCE [LARGE SCALE GENOMIC DNA]</scope>
    <source>
        <strain evidence="2 3">SP2</strain>
    </source>
</reference>
<dbReference type="AlphaFoldDB" id="L9XQ44"/>
<evidence type="ECO:0000256" key="1">
    <source>
        <dbReference type="SAM" id="Phobius"/>
    </source>
</evidence>
<keyword evidence="1" id="KW-0472">Membrane</keyword>
<comment type="caution">
    <text evidence="2">The sequence shown here is derived from an EMBL/GenBank/DDBJ whole genome shotgun (WGS) entry which is preliminary data.</text>
</comment>
<keyword evidence="1" id="KW-1133">Transmembrane helix</keyword>
<name>L9XQ44_NATGS</name>
<proteinExistence type="predicted"/>
<dbReference type="EMBL" id="AOIC01000121">
    <property type="protein sequence ID" value="ELY62738.1"/>
    <property type="molecule type" value="Genomic_DNA"/>
</dbReference>
<evidence type="ECO:0000313" key="3">
    <source>
        <dbReference type="Proteomes" id="UP000011613"/>
    </source>
</evidence>
<keyword evidence="1" id="KW-0812">Transmembrane</keyword>
<feature type="transmembrane region" description="Helical" evidence="1">
    <location>
        <begin position="41"/>
        <end position="62"/>
    </location>
</feature>
<dbReference type="RefSeq" id="WP_005581301.1">
    <property type="nucleotide sequence ID" value="NZ_AOIC01000121.1"/>
</dbReference>
<sequence length="89" mass="9822">VLVNAIGPSYRRVANQQISQPSGTVPWEASPFTARKRSLSIVLFVSHPVVGLLFVVAFGIYVGRRVDRAEQFEERVQSLEAQLAAGIRN</sequence>
<gene>
    <name evidence="2" type="ORF">C490_17022</name>
</gene>
<feature type="non-terminal residue" evidence="2">
    <location>
        <position position="1"/>
    </location>
</feature>
<protein>
    <submittedName>
        <fullName evidence="2">Uncharacterized protein</fullName>
    </submittedName>
</protein>
<dbReference type="Proteomes" id="UP000011613">
    <property type="component" value="Unassembled WGS sequence"/>
</dbReference>
<accession>L9XQ44</accession>
<organism evidence="2 3">
    <name type="scientific">Natronobacterium gregoryi (strain ATCC 43098 / DSM 3393 / CCM 3738 / CIP 104747 / IAM 13177 / JCM 8860 / NBRC 102187 / NCIMB 2189 / SP2)</name>
    <dbReference type="NCBI Taxonomy" id="797304"/>
    <lineage>
        <taxon>Archaea</taxon>
        <taxon>Methanobacteriati</taxon>
        <taxon>Methanobacteriota</taxon>
        <taxon>Stenosarchaea group</taxon>
        <taxon>Halobacteria</taxon>
        <taxon>Halobacteriales</taxon>
        <taxon>Natrialbaceae</taxon>
        <taxon>Natronobacterium</taxon>
    </lineage>
</organism>
<evidence type="ECO:0000313" key="2">
    <source>
        <dbReference type="EMBL" id="ELY62738.1"/>
    </source>
</evidence>